<dbReference type="OrthoDB" id="410381at2759"/>
<sequence length="268" mass="29067">MMTATRSNTRVRVPNTTPTTDHDPGGSHDGLAPKPQGRNKPEGGTYKGRRLVNCRTVTTISTLNVRTIREARSSEELAANLSLYGIDVLGIQEHRIVHEEEVRYEDINGSMLITTTASRNQAGAAVGGVGILLSSKARGSLAKVTSNTARILTASFQGNPATTIIVTYCPTNTAEEDIVTSHYEDLARTIESIPAHHLLLVVGDFNARIGSEDAKFPFHEETNRNGRQLLDLASEKDQVISSTYFARRQESSGPSSAQEAPSTSWTMC</sequence>
<reference evidence="3" key="1">
    <citation type="submission" date="2022-01" db="EMBL/GenBank/DDBJ databases">
        <authorList>
            <person name="Braso-Vives M."/>
        </authorList>
    </citation>
    <scope>NUCLEOTIDE SEQUENCE</scope>
</reference>
<dbReference type="GO" id="GO:0003824">
    <property type="term" value="F:catalytic activity"/>
    <property type="evidence" value="ECO:0007669"/>
    <property type="project" value="InterPro"/>
</dbReference>
<feature type="region of interest" description="Disordered" evidence="1">
    <location>
        <begin position="245"/>
        <end position="268"/>
    </location>
</feature>
<dbReference type="InterPro" id="IPR036691">
    <property type="entry name" value="Endo/exonu/phosph_ase_sf"/>
</dbReference>
<dbReference type="EMBL" id="OV696698">
    <property type="protein sequence ID" value="CAH1242794.1"/>
    <property type="molecule type" value="Genomic_DNA"/>
</dbReference>
<feature type="compositionally biased region" description="Low complexity" evidence="1">
    <location>
        <begin position="8"/>
        <end position="19"/>
    </location>
</feature>
<proteinExistence type="predicted"/>
<evidence type="ECO:0000313" key="3">
    <source>
        <dbReference type="EMBL" id="CAH1242794.1"/>
    </source>
</evidence>
<gene>
    <name evidence="3" type="primary">Hypp6974</name>
    <name evidence="3" type="ORF">BLAG_LOCUS6008</name>
</gene>
<dbReference type="InterPro" id="IPR005135">
    <property type="entry name" value="Endo/exonuclease/phosphatase"/>
</dbReference>
<evidence type="ECO:0000259" key="2">
    <source>
        <dbReference type="Pfam" id="PF03372"/>
    </source>
</evidence>
<protein>
    <submittedName>
        <fullName evidence="3">Hypp6974 protein</fullName>
    </submittedName>
</protein>
<dbReference type="SUPFAM" id="SSF56219">
    <property type="entry name" value="DNase I-like"/>
    <property type="match status" value="1"/>
</dbReference>
<accession>A0A8J9YW92</accession>
<dbReference type="AlphaFoldDB" id="A0A8J9YW92"/>
<organism evidence="3 4">
    <name type="scientific">Branchiostoma lanceolatum</name>
    <name type="common">Common lancelet</name>
    <name type="synonym">Amphioxus lanceolatum</name>
    <dbReference type="NCBI Taxonomy" id="7740"/>
    <lineage>
        <taxon>Eukaryota</taxon>
        <taxon>Metazoa</taxon>
        <taxon>Chordata</taxon>
        <taxon>Cephalochordata</taxon>
        <taxon>Leptocardii</taxon>
        <taxon>Amphioxiformes</taxon>
        <taxon>Branchiostomatidae</taxon>
        <taxon>Branchiostoma</taxon>
    </lineage>
</organism>
<dbReference type="Proteomes" id="UP000838412">
    <property type="component" value="Chromosome 13"/>
</dbReference>
<feature type="compositionally biased region" description="Polar residues" evidence="1">
    <location>
        <begin position="251"/>
        <end position="268"/>
    </location>
</feature>
<feature type="domain" description="Endonuclease/exonuclease/phosphatase" evidence="2">
    <location>
        <begin position="62"/>
        <end position="249"/>
    </location>
</feature>
<name>A0A8J9YW92_BRALA</name>
<dbReference type="Pfam" id="PF03372">
    <property type="entry name" value="Exo_endo_phos"/>
    <property type="match status" value="1"/>
</dbReference>
<evidence type="ECO:0000256" key="1">
    <source>
        <dbReference type="SAM" id="MobiDB-lite"/>
    </source>
</evidence>
<dbReference type="CDD" id="cd09076">
    <property type="entry name" value="L1-EN"/>
    <property type="match status" value="1"/>
</dbReference>
<dbReference type="Gene3D" id="3.60.10.10">
    <property type="entry name" value="Endonuclease/exonuclease/phosphatase"/>
    <property type="match status" value="1"/>
</dbReference>
<evidence type="ECO:0000313" key="4">
    <source>
        <dbReference type="Proteomes" id="UP000838412"/>
    </source>
</evidence>
<feature type="region of interest" description="Disordered" evidence="1">
    <location>
        <begin position="1"/>
        <end position="48"/>
    </location>
</feature>
<keyword evidence="4" id="KW-1185">Reference proteome</keyword>